<dbReference type="Proteomes" id="UP000244855">
    <property type="component" value="Unassembled WGS sequence"/>
</dbReference>
<name>A0A2V1DE67_9PLEO</name>
<accession>A0A2V1DE67</accession>
<proteinExistence type="predicted"/>
<reference evidence="2 3" key="1">
    <citation type="journal article" date="2018" name="Sci. Rep.">
        <title>Comparative genomics provides insights into the lifestyle and reveals functional heterogeneity of dark septate endophytic fungi.</title>
        <authorList>
            <person name="Knapp D.G."/>
            <person name="Nemeth J.B."/>
            <person name="Barry K."/>
            <person name="Hainaut M."/>
            <person name="Henrissat B."/>
            <person name="Johnson J."/>
            <person name="Kuo A."/>
            <person name="Lim J.H.P."/>
            <person name="Lipzen A."/>
            <person name="Nolan M."/>
            <person name="Ohm R.A."/>
            <person name="Tamas L."/>
            <person name="Grigoriev I.V."/>
            <person name="Spatafora J.W."/>
            <person name="Nagy L.G."/>
            <person name="Kovacs G.M."/>
        </authorList>
    </citation>
    <scope>NUCLEOTIDE SEQUENCE [LARGE SCALE GENOMIC DNA]</scope>
    <source>
        <strain evidence="2 3">DSE2036</strain>
    </source>
</reference>
<dbReference type="EMBL" id="KZ805466">
    <property type="protein sequence ID" value="PVH96382.1"/>
    <property type="molecule type" value="Genomic_DNA"/>
</dbReference>
<protein>
    <submittedName>
        <fullName evidence="2">Uncharacterized protein</fullName>
    </submittedName>
</protein>
<keyword evidence="3" id="KW-1185">Reference proteome</keyword>
<evidence type="ECO:0000313" key="2">
    <source>
        <dbReference type="EMBL" id="PVH96382.1"/>
    </source>
</evidence>
<organism evidence="2 3">
    <name type="scientific">Periconia macrospinosa</name>
    <dbReference type="NCBI Taxonomy" id="97972"/>
    <lineage>
        <taxon>Eukaryota</taxon>
        <taxon>Fungi</taxon>
        <taxon>Dikarya</taxon>
        <taxon>Ascomycota</taxon>
        <taxon>Pezizomycotina</taxon>
        <taxon>Dothideomycetes</taxon>
        <taxon>Pleosporomycetidae</taxon>
        <taxon>Pleosporales</taxon>
        <taxon>Massarineae</taxon>
        <taxon>Periconiaceae</taxon>
        <taxon>Periconia</taxon>
    </lineage>
</organism>
<dbReference type="AlphaFoldDB" id="A0A2V1DE67"/>
<evidence type="ECO:0000256" key="1">
    <source>
        <dbReference type="SAM" id="SignalP"/>
    </source>
</evidence>
<gene>
    <name evidence="2" type="ORF">DM02DRAFT_674865</name>
</gene>
<sequence>MPLKALTTNMIVTGVLLLPTAVPHAIQDLQDLKTTIEAASVVLEAAPNNASWGFFNPGAPAGTSGTADLVSNITSTILRVKYLLDVDKVRSYVDFVSFVLTISAGLMGDHS</sequence>
<feature type="chain" id="PRO_5015901885" evidence="1">
    <location>
        <begin position="18"/>
        <end position="111"/>
    </location>
</feature>
<evidence type="ECO:0000313" key="3">
    <source>
        <dbReference type="Proteomes" id="UP000244855"/>
    </source>
</evidence>
<keyword evidence="1" id="KW-0732">Signal</keyword>
<feature type="signal peptide" evidence="1">
    <location>
        <begin position="1"/>
        <end position="17"/>
    </location>
</feature>
<dbReference type="OrthoDB" id="3860394at2759"/>